<dbReference type="OrthoDB" id="5575144at2759"/>
<dbReference type="InterPro" id="IPR036864">
    <property type="entry name" value="Zn2-C6_fun-type_DNA-bd_sf"/>
</dbReference>
<proteinExistence type="predicted"/>
<protein>
    <recommendedName>
        <fullName evidence="7">Transcription activator of gluconeogenesis ERT1</fullName>
    </recommendedName>
</protein>
<dbReference type="InterPro" id="IPR001138">
    <property type="entry name" value="Zn2Cys6_DnaBD"/>
</dbReference>
<dbReference type="PANTHER" id="PTHR47659:SF7">
    <property type="entry name" value="FUNGAL TRANSCRIPTIONAL REGULATORY PROTEIN, N-TERMINAL DOMAIN-CONTAINING PROTEIN"/>
    <property type="match status" value="1"/>
</dbReference>
<dbReference type="EMBL" id="KN839857">
    <property type="protein sequence ID" value="KIJ62194.1"/>
    <property type="molecule type" value="Genomic_DNA"/>
</dbReference>
<dbReference type="Gene3D" id="4.10.240.10">
    <property type="entry name" value="Zn(2)-C6 fungal-type DNA-binding domain"/>
    <property type="match status" value="1"/>
</dbReference>
<sequence>MANDQTKNAGPVAQEHPYTPAMAPYPPPFGATYPPGYPIYYAQPPDANHGDTANGVPPGPQYMIPFPAAPGMMYPYPPPPPGQGFPQYPQPSPTAANGQRAKRKQVKMACTNCANACKRCDETRPCERCIKYGIQESCVDGVRKERQKGIKRGPYKRKNKNGSGEASFNGFSTTNGDSDWQPNAAPPSSTATQAPPPPIHAVPHYAAPDGYYPYFYPPPPGFIPPGHEGQPAPDGPPGGGNPPPPIVPYYHMPPPGYFSHYPPPGAYPPPPNGAAMSTIDPADASRNTGQPVEAEVPHSAAPATGKKRSRAGRNGERRSKKAKLSSTTNDSTTSGGTEGGSDQASEPGVISPVELDD</sequence>
<feature type="region of interest" description="Disordered" evidence="8">
    <location>
        <begin position="1"/>
        <end position="25"/>
    </location>
</feature>
<keyword evidence="2" id="KW-0862">Zinc</keyword>
<keyword evidence="1" id="KW-0479">Metal-binding</keyword>
<feature type="region of interest" description="Disordered" evidence="8">
    <location>
        <begin position="79"/>
        <end position="99"/>
    </location>
</feature>
<dbReference type="SUPFAM" id="SSF57701">
    <property type="entry name" value="Zn2/Cys6 DNA-binding domain"/>
    <property type="match status" value="1"/>
</dbReference>
<dbReference type="SMART" id="SM00066">
    <property type="entry name" value="GAL4"/>
    <property type="match status" value="1"/>
</dbReference>
<feature type="compositionally biased region" description="Pro residues" evidence="8">
    <location>
        <begin position="79"/>
        <end position="92"/>
    </location>
</feature>
<dbReference type="CDD" id="cd00067">
    <property type="entry name" value="GAL4"/>
    <property type="match status" value="1"/>
</dbReference>
<feature type="compositionally biased region" description="Basic residues" evidence="8">
    <location>
        <begin position="149"/>
        <end position="160"/>
    </location>
</feature>
<feature type="region of interest" description="Disordered" evidence="8">
    <location>
        <begin position="143"/>
        <end position="203"/>
    </location>
</feature>
<evidence type="ECO:0000256" key="8">
    <source>
        <dbReference type="SAM" id="MobiDB-lite"/>
    </source>
</evidence>
<keyword evidence="4" id="KW-0238">DNA-binding</keyword>
<feature type="region of interest" description="Disordered" evidence="8">
    <location>
        <begin position="217"/>
        <end position="357"/>
    </location>
</feature>
<dbReference type="HOGENOM" id="CLU_040323_0_0_1"/>
<dbReference type="PANTHER" id="PTHR47659">
    <property type="entry name" value="ZN(II)2CYS6 TRANSCRIPTION FACTOR (EUROFUNG)-RELATED"/>
    <property type="match status" value="1"/>
</dbReference>
<dbReference type="InterPro" id="IPR050335">
    <property type="entry name" value="ERT1_acuK_gluconeogen_tf"/>
</dbReference>
<dbReference type="GO" id="GO:0000981">
    <property type="term" value="F:DNA-binding transcription factor activity, RNA polymerase II-specific"/>
    <property type="evidence" value="ECO:0007669"/>
    <property type="project" value="InterPro"/>
</dbReference>
<dbReference type="GO" id="GO:0003677">
    <property type="term" value="F:DNA binding"/>
    <property type="evidence" value="ECO:0007669"/>
    <property type="project" value="UniProtKB-KW"/>
</dbReference>
<feature type="compositionally biased region" description="Low complexity" evidence="8">
    <location>
        <begin position="325"/>
        <end position="335"/>
    </location>
</feature>
<feature type="compositionally biased region" description="Low complexity" evidence="8">
    <location>
        <begin position="181"/>
        <end position="193"/>
    </location>
</feature>
<name>A0A0C9V964_9AGAM</name>
<evidence type="ECO:0000256" key="5">
    <source>
        <dbReference type="ARBA" id="ARBA00023163"/>
    </source>
</evidence>
<gene>
    <name evidence="10" type="ORF">HYDPIDRAFT_115073</name>
</gene>
<organism evidence="10 11">
    <name type="scientific">Hydnomerulius pinastri MD-312</name>
    <dbReference type="NCBI Taxonomy" id="994086"/>
    <lineage>
        <taxon>Eukaryota</taxon>
        <taxon>Fungi</taxon>
        <taxon>Dikarya</taxon>
        <taxon>Basidiomycota</taxon>
        <taxon>Agaricomycotina</taxon>
        <taxon>Agaricomycetes</taxon>
        <taxon>Agaricomycetidae</taxon>
        <taxon>Boletales</taxon>
        <taxon>Boletales incertae sedis</taxon>
        <taxon>Leucogyrophana</taxon>
    </lineage>
</organism>
<dbReference type="AlphaFoldDB" id="A0A0C9V964"/>
<reference evidence="10 11" key="1">
    <citation type="submission" date="2014-04" db="EMBL/GenBank/DDBJ databases">
        <title>Evolutionary Origins and Diversification of the Mycorrhizal Mutualists.</title>
        <authorList>
            <consortium name="DOE Joint Genome Institute"/>
            <consortium name="Mycorrhizal Genomics Consortium"/>
            <person name="Kohler A."/>
            <person name="Kuo A."/>
            <person name="Nagy L.G."/>
            <person name="Floudas D."/>
            <person name="Copeland A."/>
            <person name="Barry K.W."/>
            <person name="Cichocki N."/>
            <person name="Veneault-Fourrey C."/>
            <person name="LaButti K."/>
            <person name="Lindquist E.A."/>
            <person name="Lipzen A."/>
            <person name="Lundell T."/>
            <person name="Morin E."/>
            <person name="Murat C."/>
            <person name="Riley R."/>
            <person name="Ohm R."/>
            <person name="Sun H."/>
            <person name="Tunlid A."/>
            <person name="Henrissat B."/>
            <person name="Grigoriev I.V."/>
            <person name="Hibbett D.S."/>
            <person name="Martin F."/>
        </authorList>
    </citation>
    <scope>NUCLEOTIDE SEQUENCE [LARGE SCALE GENOMIC DNA]</scope>
    <source>
        <strain evidence="10 11">MD-312</strain>
    </source>
</reference>
<feature type="compositionally biased region" description="Polar residues" evidence="8">
    <location>
        <begin position="161"/>
        <end position="180"/>
    </location>
</feature>
<evidence type="ECO:0000313" key="10">
    <source>
        <dbReference type="EMBL" id="KIJ62194.1"/>
    </source>
</evidence>
<evidence type="ECO:0000256" key="2">
    <source>
        <dbReference type="ARBA" id="ARBA00022833"/>
    </source>
</evidence>
<keyword evidence="11" id="KW-1185">Reference proteome</keyword>
<keyword evidence="5" id="KW-0804">Transcription</keyword>
<feature type="compositionally biased region" description="Pro residues" evidence="8">
    <location>
        <begin position="233"/>
        <end position="272"/>
    </location>
</feature>
<evidence type="ECO:0000256" key="7">
    <source>
        <dbReference type="ARBA" id="ARBA00040903"/>
    </source>
</evidence>
<evidence type="ECO:0000259" key="9">
    <source>
        <dbReference type="PROSITE" id="PS50048"/>
    </source>
</evidence>
<evidence type="ECO:0000256" key="3">
    <source>
        <dbReference type="ARBA" id="ARBA00023015"/>
    </source>
</evidence>
<dbReference type="GO" id="GO:0008270">
    <property type="term" value="F:zinc ion binding"/>
    <property type="evidence" value="ECO:0007669"/>
    <property type="project" value="InterPro"/>
</dbReference>
<dbReference type="Proteomes" id="UP000053820">
    <property type="component" value="Unassembled WGS sequence"/>
</dbReference>
<keyword evidence="6" id="KW-0539">Nucleus</keyword>
<evidence type="ECO:0000313" key="11">
    <source>
        <dbReference type="Proteomes" id="UP000053820"/>
    </source>
</evidence>
<dbReference type="PROSITE" id="PS50048">
    <property type="entry name" value="ZN2_CY6_FUNGAL_2"/>
    <property type="match status" value="1"/>
</dbReference>
<feature type="domain" description="Zn(2)-C6 fungal-type" evidence="9">
    <location>
        <begin position="109"/>
        <end position="140"/>
    </location>
</feature>
<evidence type="ECO:0000256" key="4">
    <source>
        <dbReference type="ARBA" id="ARBA00023125"/>
    </source>
</evidence>
<evidence type="ECO:0000256" key="6">
    <source>
        <dbReference type="ARBA" id="ARBA00023242"/>
    </source>
</evidence>
<accession>A0A0C9V964</accession>
<evidence type="ECO:0000256" key="1">
    <source>
        <dbReference type="ARBA" id="ARBA00022723"/>
    </source>
</evidence>
<keyword evidence="3" id="KW-0805">Transcription regulation</keyword>